<proteinExistence type="predicted"/>
<gene>
    <name evidence="1" type="ORF">MUN79_05190</name>
</gene>
<protein>
    <recommendedName>
        <fullName evidence="3">STAS/SEC14 domain-containing protein</fullName>
    </recommendedName>
</protein>
<reference evidence="1" key="1">
    <citation type="submission" date="2022-04" db="EMBL/GenBank/DDBJ databases">
        <title>Hymenobacter sp. isolated from the air.</title>
        <authorList>
            <person name="Won M."/>
            <person name="Lee C.-M."/>
            <person name="Woen H.-Y."/>
            <person name="Kwon S.-W."/>
        </authorList>
    </citation>
    <scope>NUCLEOTIDE SEQUENCE</scope>
    <source>
        <strain evidence="1">5116S-3</strain>
    </source>
</reference>
<evidence type="ECO:0000313" key="2">
    <source>
        <dbReference type="Proteomes" id="UP000831796"/>
    </source>
</evidence>
<keyword evidence="2" id="KW-1185">Reference proteome</keyword>
<dbReference type="EMBL" id="CP095046">
    <property type="protein sequence ID" value="UOQ73356.1"/>
    <property type="molecule type" value="Genomic_DNA"/>
</dbReference>
<accession>A0A8T9Q6Y2</accession>
<evidence type="ECO:0000313" key="1">
    <source>
        <dbReference type="EMBL" id="UOQ73356.1"/>
    </source>
</evidence>
<dbReference type="Proteomes" id="UP000831796">
    <property type="component" value="Chromosome"/>
</dbReference>
<dbReference type="KEGG" id="hcu:MUN79_05190"/>
<name>A0A8T9Q6Y2_9BACT</name>
<dbReference type="RefSeq" id="WP_244676710.1">
    <property type="nucleotide sequence ID" value="NZ_CP095046.1"/>
</dbReference>
<organism evidence="1 2">
    <name type="scientific">Hymenobacter cellulosilyticus</name>
    <dbReference type="NCBI Taxonomy" id="2932248"/>
    <lineage>
        <taxon>Bacteria</taxon>
        <taxon>Pseudomonadati</taxon>
        <taxon>Bacteroidota</taxon>
        <taxon>Cytophagia</taxon>
        <taxon>Cytophagales</taxon>
        <taxon>Hymenobacteraceae</taxon>
        <taxon>Hymenobacter</taxon>
    </lineage>
</organism>
<sequence length="135" mass="15903">MPTPAAEFDFLRLTYRPDLRILFLRWLRLVSSQEHRAGYEAALDFARQHQAAHWLIDLRIRGLAEAQDFSWVMTEFRSAMQQALPDAVFRVAYLVTPYHRDLIDSRLPAHETVFRTFIEEQAAYQWLGVPVQEAR</sequence>
<evidence type="ECO:0008006" key="3">
    <source>
        <dbReference type="Google" id="ProtNLM"/>
    </source>
</evidence>
<dbReference type="AlphaFoldDB" id="A0A8T9Q6Y2"/>